<dbReference type="OrthoDB" id="20018at2759"/>
<feature type="region of interest" description="Disordered" evidence="1">
    <location>
        <begin position="1"/>
        <end position="28"/>
    </location>
</feature>
<dbReference type="InterPro" id="IPR012340">
    <property type="entry name" value="NA-bd_OB-fold"/>
</dbReference>
<evidence type="ECO:0000313" key="2">
    <source>
        <dbReference type="EMBL" id="OMP12792.1"/>
    </source>
</evidence>
<proteinExistence type="predicted"/>
<dbReference type="GO" id="GO:0006351">
    <property type="term" value="P:DNA-templated transcription"/>
    <property type="evidence" value="ECO:0007669"/>
    <property type="project" value="InterPro"/>
</dbReference>
<dbReference type="InterPro" id="IPR005570">
    <property type="entry name" value="RPABC3"/>
</dbReference>
<dbReference type="EMBL" id="AWUE01006384">
    <property type="protein sequence ID" value="OMP12792.1"/>
    <property type="molecule type" value="Genomic_DNA"/>
</dbReference>
<evidence type="ECO:0000313" key="3">
    <source>
        <dbReference type="Proteomes" id="UP000187203"/>
    </source>
</evidence>
<reference evidence="3" key="1">
    <citation type="submission" date="2013-09" db="EMBL/GenBank/DDBJ databases">
        <title>Corchorus olitorius genome sequencing.</title>
        <authorList>
            <person name="Alam M."/>
            <person name="Haque M.S."/>
            <person name="Islam M.S."/>
            <person name="Emdad E.M."/>
            <person name="Islam M.M."/>
            <person name="Ahmed B."/>
            <person name="Halim A."/>
            <person name="Hossen Q.M.M."/>
            <person name="Hossain M.Z."/>
            <person name="Ahmed R."/>
            <person name="Khan M.M."/>
            <person name="Islam R."/>
            <person name="Rashid M.M."/>
            <person name="Khan S.A."/>
            <person name="Rahman M.S."/>
            <person name="Alam M."/>
            <person name="Yahiya A.S."/>
            <person name="Khan M.S."/>
            <person name="Azam M.S."/>
            <person name="Haque T."/>
            <person name="Lashkar M.Z.H."/>
            <person name="Akhand A.I."/>
            <person name="Morshed G."/>
            <person name="Roy S."/>
            <person name="Uddin K.S."/>
            <person name="Rabeya T."/>
            <person name="Hossain A.S."/>
            <person name="Chowdhury A."/>
            <person name="Snigdha A.R."/>
            <person name="Mortoza M.S."/>
            <person name="Matin S.A."/>
            <person name="Hoque S.M.E."/>
            <person name="Islam M.K."/>
            <person name="Roy D.K."/>
            <person name="Haider R."/>
            <person name="Moosa M.M."/>
            <person name="Elias S.M."/>
            <person name="Hasan A.M."/>
            <person name="Jahan S."/>
            <person name="Shafiuddin M."/>
            <person name="Mahmood N."/>
            <person name="Shommy N.S."/>
        </authorList>
    </citation>
    <scope>NUCLEOTIDE SEQUENCE [LARGE SCALE GENOMIC DNA]</scope>
    <source>
        <strain evidence="3">cv. O-4</strain>
    </source>
</reference>
<gene>
    <name evidence="2" type="ORF">COLO4_02754</name>
</gene>
<sequence>MSGKLFRIADTKEGSSDEKDGSSDEKQKKAIVASESATKVIQVELNFSFGGLLMMLKGKPSNYFPLASFELDQKIFLLLRKP</sequence>
<dbReference type="Proteomes" id="UP000187203">
    <property type="component" value="Unassembled WGS sequence"/>
</dbReference>
<name>A0A1R3L0B5_9ROSI</name>
<organism evidence="2 3">
    <name type="scientific">Corchorus olitorius</name>
    <dbReference type="NCBI Taxonomy" id="93759"/>
    <lineage>
        <taxon>Eukaryota</taxon>
        <taxon>Viridiplantae</taxon>
        <taxon>Streptophyta</taxon>
        <taxon>Embryophyta</taxon>
        <taxon>Tracheophyta</taxon>
        <taxon>Spermatophyta</taxon>
        <taxon>Magnoliopsida</taxon>
        <taxon>eudicotyledons</taxon>
        <taxon>Gunneridae</taxon>
        <taxon>Pentapetalae</taxon>
        <taxon>rosids</taxon>
        <taxon>malvids</taxon>
        <taxon>Malvales</taxon>
        <taxon>Malvaceae</taxon>
        <taxon>Grewioideae</taxon>
        <taxon>Apeibeae</taxon>
        <taxon>Corchorus</taxon>
    </lineage>
</organism>
<dbReference type="Gene3D" id="2.40.50.140">
    <property type="entry name" value="Nucleic acid-binding proteins"/>
    <property type="match status" value="1"/>
</dbReference>
<accession>A0A1R3L0B5</accession>
<evidence type="ECO:0000256" key="1">
    <source>
        <dbReference type="SAM" id="MobiDB-lite"/>
    </source>
</evidence>
<protein>
    <submittedName>
        <fullName evidence="2">RNA polymerase, Rpb8</fullName>
    </submittedName>
</protein>
<dbReference type="GO" id="GO:0003899">
    <property type="term" value="F:DNA-directed RNA polymerase activity"/>
    <property type="evidence" value="ECO:0007669"/>
    <property type="project" value="InterPro"/>
</dbReference>
<keyword evidence="3" id="KW-1185">Reference proteome</keyword>
<dbReference type="AlphaFoldDB" id="A0A1R3L0B5"/>
<dbReference type="STRING" id="93759.A0A1R3L0B5"/>
<dbReference type="Pfam" id="PF03870">
    <property type="entry name" value="RNA_pol_Rpb8"/>
    <property type="match status" value="1"/>
</dbReference>
<comment type="caution">
    <text evidence="2">The sequence shown here is derived from an EMBL/GenBank/DDBJ whole genome shotgun (WGS) entry which is preliminary data.</text>
</comment>
<feature type="compositionally biased region" description="Basic and acidic residues" evidence="1">
    <location>
        <begin position="7"/>
        <end position="28"/>
    </location>
</feature>